<gene>
    <name evidence="1" type="ORF">P171DRAFT_506631</name>
</gene>
<feature type="non-terminal residue" evidence="1">
    <location>
        <position position="1"/>
    </location>
</feature>
<dbReference type="AlphaFoldDB" id="A0A9P4PS14"/>
<dbReference type="OrthoDB" id="4358740at2759"/>
<dbReference type="EMBL" id="MU001494">
    <property type="protein sequence ID" value="KAF2449147.1"/>
    <property type="molecule type" value="Genomic_DNA"/>
</dbReference>
<reference evidence="1" key="1">
    <citation type="journal article" date="2020" name="Stud. Mycol.">
        <title>101 Dothideomycetes genomes: a test case for predicting lifestyles and emergence of pathogens.</title>
        <authorList>
            <person name="Haridas S."/>
            <person name="Albert R."/>
            <person name="Binder M."/>
            <person name="Bloem J."/>
            <person name="Labutti K."/>
            <person name="Salamov A."/>
            <person name="Andreopoulos B."/>
            <person name="Baker S."/>
            <person name="Barry K."/>
            <person name="Bills G."/>
            <person name="Bluhm B."/>
            <person name="Cannon C."/>
            <person name="Castanera R."/>
            <person name="Culley D."/>
            <person name="Daum C."/>
            <person name="Ezra D."/>
            <person name="Gonzalez J."/>
            <person name="Henrissat B."/>
            <person name="Kuo A."/>
            <person name="Liang C."/>
            <person name="Lipzen A."/>
            <person name="Lutzoni F."/>
            <person name="Magnuson J."/>
            <person name="Mondo S."/>
            <person name="Nolan M."/>
            <person name="Ohm R."/>
            <person name="Pangilinan J."/>
            <person name="Park H.-J."/>
            <person name="Ramirez L."/>
            <person name="Alfaro M."/>
            <person name="Sun H."/>
            <person name="Tritt A."/>
            <person name="Yoshinaga Y."/>
            <person name="Zwiers L.-H."/>
            <person name="Turgeon B."/>
            <person name="Goodwin S."/>
            <person name="Spatafora J."/>
            <person name="Crous P."/>
            <person name="Grigoriev I."/>
        </authorList>
    </citation>
    <scope>NUCLEOTIDE SEQUENCE</scope>
    <source>
        <strain evidence="1">CBS 690.94</strain>
    </source>
</reference>
<keyword evidence="2" id="KW-1185">Reference proteome</keyword>
<comment type="caution">
    <text evidence="1">The sequence shown here is derived from an EMBL/GenBank/DDBJ whole genome shotgun (WGS) entry which is preliminary data.</text>
</comment>
<organism evidence="1 2">
    <name type="scientific">Karstenula rhodostoma CBS 690.94</name>
    <dbReference type="NCBI Taxonomy" id="1392251"/>
    <lineage>
        <taxon>Eukaryota</taxon>
        <taxon>Fungi</taxon>
        <taxon>Dikarya</taxon>
        <taxon>Ascomycota</taxon>
        <taxon>Pezizomycotina</taxon>
        <taxon>Dothideomycetes</taxon>
        <taxon>Pleosporomycetidae</taxon>
        <taxon>Pleosporales</taxon>
        <taxon>Massarineae</taxon>
        <taxon>Didymosphaeriaceae</taxon>
        <taxon>Karstenula</taxon>
    </lineage>
</organism>
<name>A0A9P4PS14_9PLEO</name>
<evidence type="ECO:0000313" key="1">
    <source>
        <dbReference type="EMBL" id="KAF2449147.1"/>
    </source>
</evidence>
<proteinExistence type="predicted"/>
<sequence>DQAIVNPLQTQTPTRVAVLPKRSSSCYSHSADEVVSMTCATLKVHCDYKLLVTQKWPQLTIPVFDIFHSAYDCSVAHQKADLPVLYFDYSPRNSCCKQPSNDFRNKINDHVAKIHNLNGWDQEPPYTEDLTSPEPRTHGNPCDTSILWRSGEGRMSWCYCQMVLVR</sequence>
<protein>
    <submittedName>
        <fullName evidence="1">Uncharacterized protein</fullName>
    </submittedName>
</protein>
<accession>A0A9P4PS14</accession>
<evidence type="ECO:0000313" key="2">
    <source>
        <dbReference type="Proteomes" id="UP000799764"/>
    </source>
</evidence>
<dbReference type="Proteomes" id="UP000799764">
    <property type="component" value="Unassembled WGS sequence"/>
</dbReference>